<evidence type="ECO:0000256" key="2">
    <source>
        <dbReference type="ARBA" id="ARBA00022803"/>
    </source>
</evidence>
<organism evidence="4">
    <name type="scientific">Chlorobium phaeovibrioides (strain DSM 265 / 1930)</name>
    <name type="common">Prosthecochloris vibrioformis (strain DSM 265)</name>
    <dbReference type="NCBI Taxonomy" id="290318"/>
    <lineage>
        <taxon>Bacteria</taxon>
        <taxon>Pseudomonadati</taxon>
        <taxon>Chlorobiota</taxon>
        <taxon>Chlorobiia</taxon>
        <taxon>Chlorobiales</taxon>
        <taxon>Chlorobiaceae</taxon>
        <taxon>Chlorobium/Pelodictyon group</taxon>
        <taxon>Chlorobium</taxon>
    </lineage>
</organism>
<dbReference type="Pfam" id="PF07719">
    <property type="entry name" value="TPR_2"/>
    <property type="match status" value="1"/>
</dbReference>
<dbReference type="InterPro" id="IPR019734">
    <property type="entry name" value="TPR_rpt"/>
</dbReference>
<dbReference type="SUPFAM" id="SSF48452">
    <property type="entry name" value="TPR-like"/>
    <property type="match status" value="1"/>
</dbReference>
<dbReference type="AlphaFoldDB" id="A4SCI0"/>
<dbReference type="PANTHER" id="PTHR44858">
    <property type="entry name" value="TETRATRICOPEPTIDE REPEAT PROTEIN 6"/>
    <property type="match status" value="1"/>
</dbReference>
<gene>
    <name evidence="4" type="ordered locus">Cvib_0166</name>
</gene>
<dbReference type="PANTHER" id="PTHR44858:SF1">
    <property type="entry name" value="UDP-N-ACETYLGLUCOSAMINE--PEPTIDE N-ACETYLGLUCOSAMINYLTRANSFERASE SPINDLY-RELATED"/>
    <property type="match status" value="1"/>
</dbReference>
<dbReference type="EMBL" id="CP000607">
    <property type="protein sequence ID" value="ABP36189.1"/>
    <property type="molecule type" value="Genomic_DNA"/>
</dbReference>
<dbReference type="eggNOG" id="COG0457">
    <property type="taxonomic scope" value="Bacteria"/>
</dbReference>
<evidence type="ECO:0000313" key="4">
    <source>
        <dbReference type="EMBL" id="ABP36189.1"/>
    </source>
</evidence>
<dbReference type="KEGG" id="pvi:Cvib_0166"/>
<dbReference type="Gene3D" id="1.25.40.10">
    <property type="entry name" value="Tetratricopeptide repeat domain"/>
    <property type="match status" value="2"/>
</dbReference>
<sequence>MSDCAQYPANRDFPETIFRAPEPMKKTLLSLALTAALAMSTTSPAAAESANNWFDLGLNHQMQGDIESAIDFYTKAIEIDPVFAMAYQMRGAANQKLKKYKKAMQDYSMCITCGENNFRAVGYYNRGIIKNLTGDFTGATSDFSEAIALDRKMAPAFFHRGIARSKSGDISGRQADFQAAARLGDSTAESWLNTYCPGWKDAARTAGRS</sequence>
<evidence type="ECO:0000256" key="1">
    <source>
        <dbReference type="ARBA" id="ARBA00022737"/>
    </source>
</evidence>
<dbReference type="InterPro" id="IPR013105">
    <property type="entry name" value="TPR_2"/>
</dbReference>
<evidence type="ECO:0000256" key="3">
    <source>
        <dbReference type="PROSITE-ProRule" id="PRU00339"/>
    </source>
</evidence>
<feature type="repeat" description="TPR" evidence="3">
    <location>
        <begin position="50"/>
        <end position="83"/>
    </location>
</feature>
<proteinExistence type="predicted"/>
<protein>
    <submittedName>
        <fullName evidence="4">Tetratricopeptide TPR_2 repeat protein</fullName>
    </submittedName>
</protein>
<reference evidence="4" key="1">
    <citation type="submission" date="2007-03" db="EMBL/GenBank/DDBJ databases">
        <title>Complete sequence of Prosthecochloris vibrioformis DSM 265.</title>
        <authorList>
            <consortium name="US DOE Joint Genome Institute"/>
            <person name="Copeland A."/>
            <person name="Lucas S."/>
            <person name="Lapidus A."/>
            <person name="Barry K."/>
            <person name="Detter J.C."/>
            <person name="Glavina del Rio T."/>
            <person name="Hammon N."/>
            <person name="Israni S."/>
            <person name="Pitluck S."/>
            <person name="Schmutz J."/>
            <person name="Larimer F."/>
            <person name="Land M."/>
            <person name="Hauser L."/>
            <person name="Mikhailova N."/>
            <person name="Li T."/>
            <person name="Overmann J."/>
            <person name="Schuster S.C."/>
            <person name="Bryant D.A."/>
            <person name="Richardson P."/>
        </authorList>
    </citation>
    <scope>NUCLEOTIDE SEQUENCE [LARGE SCALE GENOMIC DNA]</scope>
    <source>
        <strain evidence="4">DSM 265</strain>
    </source>
</reference>
<keyword evidence="2 3" id="KW-0802">TPR repeat</keyword>
<dbReference type="InterPro" id="IPR050498">
    <property type="entry name" value="Ycf3"/>
</dbReference>
<dbReference type="SMART" id="SM00028">
    <property type="entry name" value="TPR"/>
    <property type="match status" value="3"/>
</dbReference>
<keyword evidence="1" id="KW-0677">Repeat</keyword>
<dbReference type="PROSITE" id="PS50005">
    <property type="entry name" value="TPR"/>
    <property type="match status" value="1"/>
</dbReference>
<dbReference type="PROSITE" id="PS50293">
    <property type="entry name" value="TPR_REGION"/>
    <property type="match status" value="1"/>
</dbReference>
<dbReference type="HOGENOM" id="CLU_003728_10_0_10"/>
<dbReference type="InterPro" id="IPR011990">
    <property type="entry name" value="TPR-like_helical_dom_sf"/>
</dbReference>
<dbReference type="GO" id="GO:0009279">
    <property type="term" value="C:cell outer membrane"/>
    <property type="evidence" value="ECO:0007669"/>
    <property type="project" value="TreeGrafter"/>
</dbReference>
<name>A4SCI0_CHLPM</name>
<dbReference type="STRING" id="290318.Cvib_0166"/>
<dbReference type="GO" id="GO:0046813">
    <property type="term" value="P:receptor-mediated virion attachment to host cell"/>
    <property type="evidence" value="ECO:0007669"/>
    <property type="project" value="TreeGrafter"/>
</dbReference>
<accession>A4SCI0</accession>